<keyword evidence="2" id="KW-1185">Reference proteome</keyword>
<sequence>MTPSAIVSKFDSRTQSLLDSSCSSSFKLSRRYRCCSNEMLSSLVSISSGHIDFPRLEALFVHVEHLTYHM</sequence>
<reference evidence="1" key="1">
    <citation type="submission" date="2023-10" db="EMBL/GenBank/DDBJ databases">
        <title>Genome assembly of Pristionchus species.</title>
        <authorList>
            <person name="Yoshida K."/>
            <person name="Sommer R.J."/>
        </authorList>
    </citation>
    <scope>NUCLEOTIDE SEQUENCE</scope>
    <source>
        <strain evidence="1">RS0144</strain>
    </source>
</reference>
<dbReference type="AlphaFoldDB" id="A0AAV5U2H1"/>
<dbReference type="Proteomes" id="UP001432027">
    <property type="component" value="Unassembled WGS sequence"/>
</dbReference>
<proteinExistence type="predicted"/>
<name>A0AAV5U2H1_9BILA</name>
<accession>A0AAV5U2H1</accession>
<gene>
    <name evidence="1" type="ORF">PENTCL1PPCAC_23198</name>
</gene>
<organism evidence="1 2">
    <name type="scientific">Pristionchus entomophagus</name>
    <dbReference type="NCBI Taxonomy" id="358040"/>
    <lineage>
        <taxon>Eukaryota</taxon>
        <taxon>Metazoa</taxon>
        <taxon>Ecdysozoa</taxon>
        <taxon>Nematoda</taxon>
        <taxon>Chromadorea</taxon>
        <taxon>Rhabditida</taxon>
        <taxon>Rhabditina</taxon>
        <taxon>Diplogasteromorpha</taxon>
        <taxon>Diplogasteroidea</taxon>
        <taxon>Neodiplogasteridae</taxon>
        <taxon>Pristionchus</taxon>
    </lineage>
</organism>
<protein>
    <submittedName>
        <fullName evidence="1">Uncharacterized protein</fullName>
    </submittedName>
</protein>
<comment type="caution">
    <text evidence="1">The sequence shown here is derived from an EMBL/GenBank/DDBJ whole genome shotgun (WGS) entry which is preliminary data.</text>
</comment>
<evidence type="ECO:0000313" key="1">
    <source>
        <dbReference type="EMBL" id="GMT01024.1"/>
    </source>
</evidence>
<dbReference type="EMBL" id="BTSX01000005">
    <property type="protein sequence ID" value="GMT01024.1"/>
    <property type="molecule type" value="Genomic_DNA"/>
</dbReference>
<evidence type="ECO:0000313" key="2">
    <source>
        <dbReference type="Proteomes" id="UP001432027"/>
    </source>
</evidence>